<dbReference type="AlphaFoldDB" id="A0A8H4W1T6"/>
<dbReference type="Proteomes" id="UP000566819">
    <property type="component" value="Unassembled WGS sequence"/>
</dbReference>
<comment type="caution">
    <text evidence="2">The sequence shown here is derived from an EMBL/GenBank/DDBJ whole genome shotgun (WGS) entry which is preliminary data.</text>
</comment>
<organism evidence="2 3">
    <name type="scientific">Cudoniella acicularis</name>
    <dbReference type="NCBI Taxonomy" id="354080"/>
    <lineage>
        <taxon>Eukaryota</taxon>
        <taxon>Fungi</taxon>
        <taxon>Dikarya</taxon>
        <taxon>Ascomycota</taxon>
        <taxon>Pezizomycotina</taxon>
        <taxon>Leotiomycetes</taxon>
        <taxon>Helotiales</taxon>
        <taxon>Tricladiaceae</taxon>
        <taxon>Cudoniella</taxon>
    </lineage>
</organism>
<sequence>MDKYSKGRNKPISPRGAIYNLSDNAHIDRTKVVKGVAEPRKCIIKARNTKGEVSIYRFLDRKSAKWDNSKWVSDLNKWRSQIFRRVFKRDPNFVKNPTRAKWSEEEVTYLSDLIKKRAGKTQSRLTKSDWEKISKKHNERWNGVTVPKGAKLMKGDLARGDQLVGERTTTAIQALFERIPGLKSAVNDLTKDEISSDSEMDLIDKVDSEDPDDADESGSESHGGSVKHNLEDSSDDEVDGQRPAANPTGGVLIAA</sequence>
<evidence type="ECO:0000313" key="3">
    <source>
        <dbReference type="Proteomes" id="UP000566819"/>
    </source>
</evidence>
<reference evidence="2 3" key="1">
    <citation type="submission" date="2020-03" db="EMBL/GenBank/DDBJ databases">
        <title>Draft Genome Sequence of Cudoniella acicularis.</title>
        <authorList>
            <person name="Buettner E."/>
            <person name="Kellner H."/>
        </authorList>
    </citation>
    <scope>NUCLEOTIDE SEQUENCE [LARGE SCALE GENOMIC DNA]</scope>
    <source>
        <strain evidence="2 3">DSM 108380</strain>
    </source>
</reference>
<accession>A0A8H4W1T6</accession>
<gene>
    <name evidence="2" type="ORF">G7Y89_g7692</name>
</gene>
<name>A0A8H4W1T6_9HELO</name>
<feature type="compositionally biased region" description="Acidic residues" evidence="1">
    <location>
        <begin position="209"/>
        <end position="218"/>
    </location>
</feature>
<proteinExistence type="predicted"/>
<evidence type="ECO:0000256" key="1">
    <source>
        <dbReference type="SAM" id="MobiDB-lite"/>
    </source>
</evidence>
<dbReference type="EMBL" id="JAAMPI010000549">
    <property type="protein sequence ID" value="KAF4630446.1"/>
    <property type="molecule type" value="Genomic_DNA"/>
</dbReference>
<keyword evidence="3" id="KW-1185">Reference proteome</keyword>
<dbReference type="OrthoDB" id="3556674at2759"/>
<protein>
    <submittedName>
        <fullName evidence="2">Uncharacterized protein</fullName>
    </submittedName>
</protein>
<feature type="region of interest" description="Disordered" evidence="1">
    <location>
        <begin position="193"/>
        <end position="255"/>
    </location>
</feature>
<evidence type="ECO:0000313" key="2">
    <source>
        <dbReference type="EMBL" id="KAF4630446.1"/>
    </source>
</evidence>